<feature type="transmembrane region" description="Helical" evidence="1">
    <location>
        <begin position="36"/>
        <end position="59"/>
    </location>
</feature>
<dbReference type="AlphaFoldDB" id="A0A0K0G288"/>
<keyword evidence="1" id="KW-1133">Transmembrane helix</keyword>
<dbReference type="Proteomes" id="UP000035680">
    <property type="component" value="Unassembled WGS sequence"/>
</dbReference>
<reference evidence="2" key="1">
    <citation type="submission" date="2014-07" db="EMBL/GenBank/DDBJ databases">
        <authorList>
            <person name="Martin A.A"/>
            <person name="De Silva N."/>
        </authorList>
    </citation>
    <scope>NUCLEOTIDE SEQUENCE</scope>
</reference>
<keyword evidence="1" id="KW-0472">Membrane</keyword>
<accession>A0A0K0G288</accession>
<reference evidence="3" key="2">
    <citation type="submission" date="2015-08" db="UniProtKB">
        <authorList>
            <consortium name="WormBaseParasite"/>
        </authorList>
    </citation>
    <scope>IDENTIFICATION</scope>
</reference>
<dbReference type="WBParaSite" id="SVE_1883400.1">
    <property type="protein sequence ID" value="SVE_1883400.1"/>
    <property type="gene ID" value="SVE_1883400"/>
</dbReference>
<evidence type="ECO:0000313" key="3">
    <source>
        <dbReference type="WBParaSite" id="SVE_1883400.1"/>
    </source>
</evidence>
<protein>
    <submittedName>
        <fullName evidence="3">Transmembrane protein</fullName>
    </submittedName>
</protein>
<name>A0A0K0G288_STRVS</name>
<keyword evidence="1" id="KW-0812">Transmembrane</keyword>
<organism evidence="2 3">
    <name type="scientific">Strongyloides venezuelensis</name>
    <name type="common">Threadworm</name>
    <dbReference type="NCBI Taxonomy" id="75913"/>
    <lineage>
        <taxon>Eukaryota</taxon>
        <taxon>Metazoa</taxon>
        <taxon>Ecdysozoa</taxon>
        <taxon>Nematoda</taxon>
        <taxon>Chromadorea</taxon>
        <taxon>Rhabditida</taxon>
        <taxon>Tylenchina</taxon>
        <taxon>Panagrolaimomorpha</taxon>
        <taxon>Strongyloidoidea</taxon>
        <taxon>Strongyloididae</taxon>
        <taxon>Strongyloides</taxon>
    </lineage>
</organism>
<sequence length="106" mass="12223">MKEKTSYIKKVVDEWTSIKGEQDVPVSSTSLISISIYQYIVIIFSIIILVLSYHCILLIKNLITNQLNLKEQSLNESSPGTKVLKLNHQTKKYFSEIMDIYNDILL</sequence>
<proteinExistence type="predicted"/>
<evidence type="ECO:0000256" key="1">
    <source>
        <dbReference type="SAM" id="Phobius"/>
    </source>
</evidence>
<keyword evidence="2" id="KW-1185">Reference proteome</keyword>
<evidence type="ECO:0000313" key="2">
    <source>
        <dbReference type="Proteomes" id="UP000035680"/>
    </source>
</evidence>